<protein>
    <recommendedName>
        <fullName evidence="5">Scavenger receptor class F member 2</fullName>
    </recommendedName>
</protein>
<dbReference type="AlphaFoldDB" id="A0ABD3X147"/>
<evidence type="ECO:0000256" key="2">
    <source>
        <dbReference type="SAM" id="Phobius"/>
    </source>
</evidence>
<evidence type="ECO:0000313" key="3">
    <source>
        <dbReference type="EMBL" id="KAL3879762.1"/>
    </source>
</evidence>
<proteinExistence type="predicted"/>
<dbReference type="EMBL" id="JBJQND010000004">
    <property type="protein sequence ID" value="KAL3879762.1"/>
    <property type="molecule type" value="Genomic_DNA"/>
</dbReference>
<dbReference type="Proteomes" id="UP001634394">
    <property type="component" value="Unassembled WGS sequence"/>
</dbReference>
<feature type="coiled-coil region" evidence="1">
    <location>
        <begin position="309"/>
        <end position="336"/>
    </location>
</feature>
<feature type="transmembrane region" description="Helical" evidence="2">
    <location>
        <begin position="169"/>
        <end position="192"/>
    </location>
</feature>
<dbReference type="InterPro" id="IPR052108">
    <property type="entry name" value="MEGF/SIB"/>
</dbReference>
<keyword evidence="2" id="KW-0812">Transmembrane</keyword>
<dbReference type="Gene3D" id="2.170.300.10">
    <property type="entry name" value="Tie2 ligand-binding domain superfamily"/>
    <property type="match status" value="1"/>
</dbReference>
<evidence type="ECO:0000313" key="4">
    <source>
        <dbReference type="Proteomes" id="UP001634394"/>
    </source>
</evidence>
<evidence type="ECO:0008006" key="5">
    <source>
        <dbReference type="Google" id="ProtNLM"/>
    </source>
</evidence>
<sequence length="427" mass="46775">MCKKGCEAGWHECDTGTYGFNCNKTCGYCLNGKNNCSEMNGLCSGDCQAGWKGATCKSECEAGTYGFHCNMTCGYCLNGNNSCSKISGHCSGGCQTGWRGEPCKSECEVGTYGFNCNETCGYCSNGTDGCSKISGQCSGDCQTGWRGETCKSGMLETVTPGDDGPKNGVIVGSVLAAVGVSITAVVTIIVVVKRKRRFDETATENVTPFTNYANLAVGNPDVAITFTVHSRETEESETALSASKEAGVQKKLPIGETNSHSGVIETNVPVHNDYEKLRGVPDPESTESVYSTIDQYLINEQRISTIEIGSNYIETLQELESALKSIEEEIGVLLDRKGKLLRKELDKPRAIKLRDMRKETDSNQLNTNTDYTYVNLEIKDALEHSGNFVKMLQSLEGELRLLEDKRRCLFERRETLLRQELEKTFTI</sequence>
<keyword evidence="1" id="KW-0175">Coiled coil</keyword>
<gene>
    <name evidence="3" type="ORF">ACJMK2_032048</name>
</gene>
<name>A0ABD3X147_SINWO</name>
<keyword evidence="4" id="KW-1185">Reference proteome</keyword>
<feature type="coiled-coil region" evidence="1">
    <location>
        <begin position="392"/>
        <end position="419"/>
    </location>
</feature>
<comment type="caution">
    <text evidence="3">The sequence shown here is derived from an EMBL/GenBank/DDBJ whole genome shotgun (WGS) entry which is preliminary data.</text>
</comment>
<organism evidence="3 4">
    <name type="scientific">Sinanodonta woodiana</name>
    <name type="common">Chinese pond mussel</name>
    <name type="synonym">Anodonta woodiana</name>
    <dbReference type="NCBI Taxonomy" id="1069815"/>
    <lineage>
        <taxon>Eukaryota</taxon>
        <taxon>Metazoa</taxon>
        <taxon>Spiralia</taxon>
        <taxon>Lophotrochozoa</taxon>
        <taxon>Mollusca</taxon>
        <taxon>Bivalvia</taxon>
        <taxon>Autobranchia</taxon>
        <taxon>Heteroconchia</taxon>
        <taxon>Palaeoheterodonta</taxon>
        <taxon>Unionida</taxon>
        <taxon>Unionoidea</taxon>
        <taxon>Unionidae</taxon>
        <taxon>Unioninae</taxon>
        <taxon>Sinanodonta</taxon>
    </lineage>
</organism>
<dbReference type="PANTHER" id="PTHR24035:SF109">
    <property type="entry name" value="PROTEIN DRAPER"/>
    <property type="match status" value="1"/>
</dbReference>
<accession>A0ABD3X147</accession>
<keyword evidence="2" id="KW-0472">Membrane</keyword>
<dbReference type="PANTHER" id="PTHR24035">
    <property type="entry name" value="MULTIPLE EPIDERMAL GROWTH FACTOR-LIKE DOMAINS PROTEIN"/>
    <property type="match status" value="1"/>
</dbReference>
<evidence type="ECO:0000256" key="1">
    <source>
        <dbReference type="SAM" id="Coils"/>
    </source>
</evidence>
<keyword evidence="2" id="KW-1133">Transmembrane helix</keyword>
<reference evidence="3 4" key="1">
    <citation type="submission" date="2024-11" db="EMBL/GenBank/DDBJ databases">
        <title>Chromosome-level genome assembly of the freshwater bivalve Anodonta woodiana.</title>
        <authorList>
            <person name="Chen X."/>
        </authorList>
    </citation>
    <scope>NUCLEOTIDE SEQUENCE [LARGE SCALE GENOMIC DNA]</scope>
    <source>
        <strain evidence="3">MN2024</strain>
        <tissue evidence="3">Gills</tissue>
    </source>
</reference>